<dbReference type="EMBL" id="HBUF01342941">
    <property type="protein sequence ID" value="CAG6706044.1"/>
    <property type="molecule type" value="Transcribed_RNA"/>
</dbReference>
<feature type="compositionally biased region" description="Low complexity" evidence="1">
    <location>
        <begin position="64"/>
        <end position="84"/>
    </location>
</feature>
<dbReference type="EMBL" id="HBUF01559877">
    <property type="protein sequence ID" value="CAG6761807.1"/>
    <property type="molecule type" value="Transcribed_RNA"/>
</dbReference>
<dbReference type="EMBL" id="HBUF01342937">
    <property type="protein sequence ID" value="CAG6706036.1"/>
    <property type="molecule type" value="Transcribed_RNA"/>
</dbReference>
<evidence type="ECO:0000256" key="1">
    <source>
        <dbReference type="SAM" id="MobiDB-lite"/>
    </source>
</evidence>
<protein>
    <submittedName>
        <fullName evidence="2">Uncharacterized protein</fullName>
    </submittedName>
</protein>
<sequence>MLVIKLLPLEVSKEYRLQRTPRAATSSSSRPRSSVSRSSRAPFTTMCASLALTVPRTRARLPRPTRTSSASSSPRRSSTRTARTNWTIDGFRRAPSRPSPPSPPSPGTWREPAC</sequence>
<proteinExistence type="predicted"/>
<feature type="compositionally biased region" description="Low complexity" evidence="1">
    <location>
        <begin position="20"/>
        <end position="42"/>
    </location>
</feature>
<dbReference type="AlphaFoldDB" id="A0A8D8UHK4"/>
<dbReference type="EMBL" id="HBUF01342939">
    <property type="protein sequence ID" value="CAG6706040.1"/>
    <property type="molecule type" value="Transcribed_RNA"/>
</dbReference>
<dbReference type="EMBL" id="HBUF01342940">
    <property type="protein sequence ID" value="CAG6706042.1"/>
    <property type="molecule type" value="Transcribed_RNA"/>
</dbReference>
<evidence type="ECO:0000313" key="2">
    <source>
        <dbReference type="EMBL" id="CAG6706044.1"/>
    </source>
</evidence>
<reference evidence="2" key="1">
    <citation type="submission" date="2021-05" db="EMBL/GenBank/DDBJ databases">
        <authorList>
            <person name="Alioto T."/>
            <person name="Alioto T."/>
            <person name="Gomez Garrido J."/>
        </authorList>
    </citation>
    <scope>NUCLEOTIDE SEQUENCE</scope>
</reference>
<feature type="compositionally biased region" description="Pro residues" evidence="1">
    <location>
        <begin position="97"/>
        <end position="106"/>
    </location>
</feature>
<organism evidence="2">
    <name type="scientific">Cacopsylla melanoneura</name>
    <dbReference type="NCBI Taxonomy" id="428564"/>
    <lineage>
        <taxon>Eukaryota</taxon>
        <taxon>Metazoa</taxon>
        <taxon>Ecdysozoa</taxon>
        <taxon>Arthropoda</taxon>
        <taxon>Hexapoda</taxon>
        <taxon>Insecta</taxon>
        <taxon>Pterygota</taxon>
        <taxon>Neoptera</taxon>
        <taxon>Paraneoptera</taxon>
        <taxon>Hemiptera</taxon>
        <taxon>Sternorrhyncha</taxon>
        <taxon>Psylloidea</taxon>
        <taxon>Psyllidae</taxon>
        <taxon>Psyllinae</taxon>
        <taxon>Cacopsylla</taxon>
    </lineage>
</organism>
<name>A0A8D8UHK4_9HEMI</name>
<dbReference type="EMBL" id="HBUF01342938">
    <property type="protein sequence ID" value="CAG6706038.1"/>
    <property type="molecule type" value="Transcribed_RNA"/>
</dbReference>
<feature type="region of interest" description="Disordered" evidence="1">
    <location>
        <begin position="15"/>
        <end position="114"/>
    </location>
</feature>
<accession>A0A8D8UHK4</accession>
<dbReference type="EMBL" id="HBUF01559878">
    <property type="protein sequence ID" value="CAG6761809.1"/>
    <property type="molecule type" value="Transcribed_RNA"/>
</dbReference>